<comment type="caution">
    <text evidence="9">The sequence shown here is derived from an EMBL/GenBank/DDBJ whole genome shotgun (WGS) entry which is preliminary data.</text>
</comment>
<dbReference type="GO" id="GO:0030170">
    <property type="term" value="F:pyridoxal phosphate binding"/>
    <property type="evidence" value="ECO:0007669"/>
    <property type="project" value="InterPro"/>
</dbReference>
<keyword evidence="10" id="KW-1185">Reference proteome</keyword>
<dbReference type="Pfam" id="PF00155">
    <property type="entry name" value="Aminotran_1_2"/>
    <property type="match status" value="1"/>
</dbReference>
<dbReference type="PANTHER" id="PTHR13693">
    <property type="entry name" value="CLASS II AMINOTRANSFERASE/8-AMINO-7-OXONONANOATE SYNTHASE"/>
    <property type="match status" value="1"/>
</dbReference>
<comment type="cofactor">
    <cofactor evidence="1 7">
        <name>pyridoxal 5'-phosphate</name>
        <dbReference type="ChEBI" id="CHEBI:597326"/>
    </cofactor>
</comment>
<dbReference type="SUPFAM" id="SSF53383">
    <property type="entry name" value="PLP-dependent transferases"/>
    <property type="match status" value="2"/>
</dbReference>
<evidence type="ECO:0000256" key="1">
    <source>
        <dbReference type="ARBA" id="ARBA00001933"/>
    </source>
</evidence>
<comment type="similarity">
    <text evidence="2 7">Belongs to the class-II pyridoxal-phosphate-dependent aminotransferase family.</text>
</comment>
<keyword evidence="9" id="KW-0032">Aminotransferase</keyword>
<evidence type="ECO:0000256" key="6">
    <source>
        <dbReference type="ARBA" id="ARBA00048528"/>
    </source>
</evidence>
<evidence type="ECO:0000256" key="5">
    <source>
        <dbReference type="ARBA" id="ARBA00022898"/>
    </source>
</evidence>
<gene>
    <name evidence="9" type="ORF">ColSpa_01414</name>
</gene>
<dbReference type="EC" id="2.3.1.50" evidence="3"/>
<keyword evidence="5 7" id="KW-0663">Pyridoxal phosphate</keyword>
<evidence type="ECO:0000313" key="10">
    <source>
        <dbReference type="Proteomes" id="UP001055115"/>
    </source>
</evidence>
<evidence type="ECO:0000256" key="2">
    <source>
        <dbReference type="ARBA" id="ARBA00008392"/>
    </source>
</evidence>
<evidence type="ECO:0000259" key="8">
    <source>
        <dbReference type="Pfam" id="PF00155"/>
    </source>
</evidence>
<dbReference type="Proteomes" id="UP001055115">
    <property type="component" value="Unassembled WGS sequence"/>
</dbReference>
<evidence type="ECO:0000256" key="3">
    <source>
        <dbReference type="ARBA" id="ARBA00013220"/>
    </source>
</evidence>
<dbReference type="InterPro" id="IPR050087">
    <property type="entry name" value="AON_synthase_class-II"/>
</dbReference>
<dbReference type="InterPro" id="IPR001917">
    <property type="entry name" value="Aminotrans_II_pyridoxalP_BS"/>
</dbReference>
<name>A0AA37L3F0_9PEZI</name>
<dbReference type="InterPro" id="IPR015424">
    <property type="entry name" value="PyrdxlP-dep_Trfase"/>
</dbReference>
<dbReference type="Gene3D" id="3.40.640.10">
    <property type="entry name" value="Type I PLP-dependent aspartate aminotransferase-like (Major domain)"/>
    <property type="match status" value="2"/>
</dbReference>
<dbReference type="InterPro" id="IPR015422">
    <property type="entry name" value="PyrdxlP-dep_Trfase_small"/>
</dbReference>
<organism evidence="9 10">
    <name type="scientific">Colletotrichum spaethianum</name>
    <dbReference type="NCBI Taxonomy" id="700344"/>
    <lineage>
        <taxon>Eukaryota</taxon>
        <taxon>Fungi</taxon>
        <taxon>Dikarya</taxon>
        <taxon>Ascomycota</taxon>
        <taxon>Pezizomycotina</taxon>
        <taxon>Sordariomycetes</taxon>
        <taxon>Hypocreomycetidae</taxon>
        <taxon>Glomerellales</taxon>
        <taxon>Glomerellaceae</taxon>
        <taxon>Colletotrichum</taxon>
        <taxon>Colletotrichum spaethianum species complex</taxon>
    </lineage>
</organism>
<dbReference type="InterPro" id="IPR015421">
    <property type="entry name" value="PyrdxlP-dep_Trfase_major"/>
</dbReference>
<protein>
    <recommendedName>
        <fullName evidence="3">serine C-palmitoyltransferase</fullName>
        <ecNumber evidence="3">2.3.1.50</ecNumber>
    </recommendedName>
</protein>
<evidence type="ECO:0000256" key="4">
    <source>
        <dbReference type="ARBA" id="ARBA00022679"/>
    </source>
</evidence>
<evidence type="ECO:0000256" key="7">
    <source>
        <dbReference type="RuleBase" id="RU003693"/>
    </source>
</evidence>
<accession>A0AA37L3F0</accession>
<dbReference type="GeneID" id="73322216"/>
<dbReference type="Gene3D" id="3.90.1150.10">
    <property type="entry name" value="Aspartate Aminotransferase, domain 1"/>
    <property type="match status" value="1"/>
</dbReference>
<keyword evidence="4" id="KW-0808">Transferase</keyword>
<dbReference type="InterPro" id="IPR004839">
    <property type="entry name" value="Aminotransferase_I/II_large"/>
</dbReference>
<feature type="domain" description="Aminotransferase class I/classII large" evidence="8">
    <location>
        <begin position="2"/>
        <end position="211"/>
    </location>
</feature>
<dbReference type="RefSeq" id="XP_049123583.1">
    <property type="nucleotide sequence ID" value="XM_049267626.1"/>
</dbReference>
<dbReference type="AlphaFoldDB" id="A0AA37L3F0"/>
<evidence type="ECO:0000313" key="9">
    <source>
        <dbReference type="EMBL" id="GKT41233.1"/>
    </source>
</evidence>
<dbReference type="PANTHER" id="PTHR13693:SF3">
    <property type="entry name" value="LD36009P"/>
    <property type="match status" value="1"/>
</dbReference>
<dbReference type="GO" id="GO:0008483">
    <property type="term" value="F:transaminase activity"/>
    <property type="evidence" value="ECO:0007669"/>
    <property type="project" value="UniProtKB-KW"/>
</dbReference>
<dbReference type="EMBL" id="BQXU01000002">
    <property type="protein sequence ID" value="GKT41233.1"/>
    <property type="molecule type" value="Genomic_DNA"/>
</dbReference>
<comment type="catalytic activity">
    <reaction evidence="6">
        <text>L-serine + hexadecanoyl-CoA + H(+) = 3-oxosphinganine + CO2 + CoA</text>
        <dbReference type="Rhea" id="RHEA:14761"/>
        <dbReference type="ChEBI" id="CHEBI:15378"/>
        <dbReference type="ChEBI" id="CHEBI:16526"/>
        <dbReference type="ChEBI" id="CHEBI:33384"/>
        <dbReference type="ChEBI" id="CHEBI:57287"/>
        <dbReference type="ChEBI" id="CHEBI:57379"/>
        <dbReference type="ChEBI" id="CHEBI:58299"/>
        <dbReference type="EC" id="2.3.1.50"/>
    </reaction>
</comment>
<reference evidence="9 10" key="1">
    <citation type="submission" date="2022-03" db="EMBL/GenBank/DDBJ databases">
        <title>Genome data of Colletotrichum spp.</title>
        <authorList>
            <person name="Utami Y.D."/>
            <person name="Hiruma K."/>
        </authorList>
    </citation>
    <scope>NUCLEOTIDE SEQUENCE [LARGE SCALE GENOMIC DNA]</scope>
    <source>
        <strain evidence="9 10">MAFF 239500</strain>
    </source>
</reference>
<sequence length="518" mass="57077">MEADVPPLDKIHRLKKDYKFILYCDEAHSLLSLGKTGQGCLEYWNDKHPHSPLPWNLIDIRTGTLSKAVGGIGGVIAGKGVFEETIRKYISNLDEKENVSLPSSTMVQTLWLLGQPSRIDRNLQRLAEISHFCREELGRFGIFVYGDIGTPVLPVYAGRPSVAARLSYALRRGGLLATPVCTPAVPFWESRVRINLSADFTDDDVNRLVETVIRASTSVGLCKTAGIVKTFSKADVCSFASEADPNEASRTFDRIQNLIRMDAARCANSHQQQLFKKTCGPPVVQAGHVARAQYGIGAGGARWICGTFPPHLEVESLVARATGMEAGLTYADASIGLASTIAALSRPLLGHSTHYMLFERGVSQFVRDGLMMAPKKDAPVLLGYIDLFQLVHHVRKLAQSHERLCLTVYVRVGEDLQHSFLSSTLEGIATLMSPESVMTILLHCTSQSLNLRELISVPSRENIHVLMSGSFNRIFGLPSGFLTGPESLIRELRYTSRAYMFTTSQPPFVMDMLRAALQ</sequence>
<dbReference type="PROSITE" id="PS00599">
    <property type="entry name" value="AA_TRANSFER_CLASS_2"/>
    <property type="match status" value="1"/>
</dbReference>
<proteinExistence type="inferred from homology"/>